<organism evidence="1 2">
    <name type="scientific">Streptomyces parvus</name>
    <dbReference type="NCBI Taxonomy" id="66428"/>
    <lineage>
        <taxon>Bacteria</taxon>
        <taxon>Bacillati</taxon>
        <taxon>Actinomycetota</taxon>
        <taxon>Actinomycetes</taxon>
        <taxon>Kitasatosporales</taxon>
        <taxon>Streptomycetaceae</taxon>
        <taxon>Streptomyces</taxon>
    </lineage>
</organism>
<reference evidence="1 2" key="1">
    <citation type="submission" date="2019-08" db="EMBL/GenBank/DDBJ databases">
        <title>Draft genome for granaticin producer strain Streptomyces parvus C05.</title>
        <authorList>
            <person name="Gonzalez-Pimentel J.L."/>
        </authorList>
    </citation>
    <scope>NUCLEOTIDE SEQUENCE [LARGE SCALE GENOMIC DNA]</scope>
    <source>
        <strain evidence="1 2">C05</strain>
    </source>
</reference>
<dbReference type="Proteomes" id="UP000323242">
    <property type="component" value="Unassembled WGS sequence"/>
</dbReference>
<dbReference type="EMBL" id="VSZQ01000118">
    <property type="protein sequence ID" value="TYR58534.1"/>
    <property type="molecule type" value="Genomic_DNA"/>
</dbReference>
<dbReference type="RefSeq" id="WP_187451964.1">
    <property type="nucleotide sequence ID" value="NZ_VSZQ01000118.1"/>
</dbReference>
<dbReference type="GO" id="GO:0045893">
    <property type="term" value="P:positive regulation of DNA-templated transcription"/>
    <property type="evidence" value="ECO:0007669"/>
    <property type="project" value="InterPro"/>
</dbReference>
<dbReference type="Pfam" id="PF13397">
    <property type="entry name" value="RbpA"/>
    <property type="match status" value="1"/>
</dbReference>
<feature type="non-terminal residue" evidence="1">
    <location>
        <position position="1"/>
    </location>
</feature>
<dbReference type="GO" id="GO:0001000">
    <property type="term" value="F:bacterial-type RNA polymerase core enzyme binding"/>
    <property type="evidence" value="ECO:0007669"/>
    <property type="project" value="InterPro"/>
</dbReference>
<dbReference type="InterPro" id="IPR025182">
    <property type="entry name" value="RNApol-bd_RbpA"/>
</dbReference>
<protein>
    <submittedName>
        <fullName evidence="1">RNA polymerase-binding protein RbpA</fullName>
    </submittedName>
</protein>
<proteinExistence type="predicted"/>
<dbReference type="AlphaFoldDB" id="A0A5D4J1P3"/>
<evidence type="ECO:0000313" key="2">
    <source>
        <dbReference type="Proteomes" id="UP000323242"/>
    </source>
</evidence>
<accession>A0A5D4J1P3</accession>
<evidence type="ECO:0000313" key="1">
    <source>
        <dbReference type="EMBL" id="TYR58534.1"/>
    </source>
</evidence>
<comment type="caution">
    <text evidence="1">The sequence shown here is derived from an EMBL/GenBank/DDBJ whole genome shotgun (WGS) entry which is preliminary data.</text>
</comment>
<keyword evidence="2" id="KW-1185">Reference proteome</keyword>
<name>A0A5D4J1P3_9ACTN</name>
<gene>
    <name evidence="1" type="ORF">FY004_21645</name>
</gene>
<sequence>PRTEPYKTHLAYVRERRSDEDGEAILAEALAKLRGEI</sequence>